<keyword evidence="2" id="KW-1185">Reference proteome</keyword>
<proteinExistence type="predicted"/>
<dbReference type="AlphaFoldDB" id="A0A4D6M593"/>
<evidence type="ECO:0000313" key="1">
    <source>
        <dbReference type="EMBL" id="QCD95933.1"/>
    </source>
</evidence>
<evidence type="ECO:0000313" key="2">
    <source>
        <dbReference type="Proteomes" id="UP000501690"/>
    </source>
</evidence>
<name>A0A4D6M593_VIGUN</name>
<protein>
    <submittedName>
        <fullName evidence="1">Uncharacterized protein</fullName>
    </submittedName>
</protein>
<reference evidence="1 2" key="1">
    <citation type="submission" date="2019-04" db="EMBL/GenBank/DDBJ databases">
        <title>An improved genome assembly and genetic linkage map for asparagus bean, Vigna unguiculata ssp. sesquipedialis.</title>
        <authorList>
            <person name="Xia Q."/>
            <person name="Zhang R."/>
            <person name="Dong Y."/>
        </authorList>
    </citation>
    <scope>NUCLEOTIDE SEQUENCE [LARGE SCALE GENOMIC DNA]</scope>
    <source>
        <tissue evidence="1">Leaf</tissue>
    </source>
</reference>
<gene>
    <name evidence="1" type="ORF">DEO72_LG6g631</name>
</gene>
<organism evidence="1 2">
    <name type="scientific">Vigna unguiculata</name>
    <name type="common">Cowpea</name>
    <dbReference type="NCBI Taxonomy" id="3917"/>
    <lineage>
        <taxon>Eukaryota</taxon>
        <taxon>Viridiplantae</taxon>
        <taxon>Streptophyta</taxon>
        <taxon>Embryophyta</taxon>
        <taxon>Tracheophyta</taxon>
        <taxon>Spermatophyta</taxon>
        <taxon>Magnoliopsida</taxon>
        <taxon>eudicotyledons</taxon>
        <taxon>Gunneridae</taxon>
        <taxon>Pentapetalae</taxon>
        <taxon>rosids</taxon>
        <taxon>fabids</taxon>
        <taxon>Fabales</taxon>
        <taxon>Fabaceae</taxon>
        <taxon>Papilionoideae</taxon>
        <taxon>50 kb inversion clade</taxon>
        <taxon>NPAAA clade</taxon>
        <taxon>indigoferoid/millettioid clade</taxon>
        <taxon>Phaseoleae</taxon>
        <taxon>Vigna</taxon>
    </lineage>
</organism>
<accession>A0A4D6M593</accession>
<dbReference type="EMBL" id="CP039350">
    <property type="protein sequence ID" value="QCD95933.1"/>
    <property type="molecule type" value="Genomic_DNA"/>
</dbReference>
<sequence>MTLHYPKPSSKFVASTTLHHSEAEHEVCDFNDSSAPQTELEAPCGRGINMVKELSSSLLTSGCMLQP</sequence>
<dbReference type="Proteomes" id="UP000501690">
    <property type="component" value="Linkage Group LG6"/>
</dbReference>